<dbReference type="EMBL" id="VJMI01010864">
    <property type="protein sequence ID" value="KAF0754446.1"/>
    <property type="molecule type" value="Genomic_DNA"/>
</dbReference>
<dbReference type="InterPro" id="IPR036770">
    <property type="entry name" value="Ankyrin_rpt-contain_sf"/>
</dbReference>
<dbReference type="Pfam" id="PF00023">
    <property type="entry name" value="Ank"/>
    <property type="match status" value="1"/>
</dbReference>
<evidence type="ECO:0000313" key="2">
    <source>
        <dbReference type="EMBL" id="KAF0754446.1"/>
    </source>
</evidence>
<evidence type="ECO:0000313" key="3">
    <source>
        <dbReference type="Proteomes" id="UP000469452"/>
    </source>
</evidence>
<evidence type="ECO:0000256" key="1">
    <source>
        <dbReference type="PROSITE-ProRule" id="PRU00023"/>
    </source>
</evidence>
<sequence length="428" mass="48523">MASESVVGRSDDDDREVAKWKRRLDENKYIRANLLDQANMLSYTMQRLSARHRGLGVVDVYSIWWEVMLKPQAMSLKGMHRRMLGQGYSIDERDDNVRMDPTCSTYVANWAVELRACHRWCTAQLYDTRGWLGVILMFSQHPHNVNVTSTMQETAVSAACRRGHMNVVRYLIRRDADLSVCDKVSGNLCLLCISNSVTVWVFVLAVGSQTPKQTPRPVTLAAWSVCAKGLHSRDCGTVNHSALDWARANHDEDIENMLVAVLVEEKKVQVAILQQKAKATHEKSAASAAKVVAEATAVVAEPTMEERRQEHLKHQEQERDAAFRERVDALYSQQPVQLLKSLRPIEVAPLPVPVAETEWRKKECMAWERVAVSPKRQEEATPHVNMTRIRQLMTMDDDVEDASMDALVSFAQRAKPKPASLKFYCPEV</sequence>
<dbReference type="InterPro" id="IPR002110">
    <property type="entry name" value="Ankyrin_rpt"/>
</dbReference>
<dbReference type="SUPFAM" id="SSF48403">
    <property type="entry name" value="Ankyrin repeat"/>
    <property type="match status" value="1"/>
</dbReference>
<organism evidence="2 3">
    <name type="scientific">Aphanomyces astaci</name>
    <name type="common">Crayfish plague agent</name>
    <dbReference type="NCBI Taxonomy" id="112090"/>
    <lineage>
        <taxon>Eukaryota</taxon>
        <taxon>Sar</taxon>
        <taxon>Stramenopiles</taxon>
        <taxon>Oomycota</taxon>
        <taxon>Saprolegniomycetes</taxon>
        <taxon>Saprolegniales</taxon>
        <taxon>Verrucalvaceae</taxon>
        <taxon>Aphanomyces</taxon>
    </lineage>
</organism>
<dbReference type="Gene3D" id="1.25.40.20">
    <property type="entry name" value="Ankyrin repeat-containing domain"/>
    <property type="match status" value="1"/>
</dbReference>
<name>A0A6A5AMS3_APHAT</name>
<dbReference type="PROSITE" id="PS50088">
    <property type="entry name" value="ANK_REPEAT"/>
    <property type="match status" value="1"/>
</dbReference>
<dbReference type="Proteomes" id="UP000469452">
    <property type="component" value="Unassembled WGS sequence"/>
</dbReference>
<keyword evidence="1" id="KW-0040">ANK repeat</keyword>
<accession>A0A6A5AMS3</accession>
<protein>
    <submittedName>
        <fullName evidence="2">Uncharacterized protein</fullName>
    </submittedName>
</protein>
<reference evidence="2 3" key="1">
    <citation type="submission" date="2019-06" db="EMBL/GenBank/DDBJ databases">
        <title>Genomics analysis of Aphanomyces spp. identifies a new class of oomycete effector associated with host adaptation.</title>
        <authorList>
            <person name="Gaulin E."/>
        </authorList>
    </citation>
    <scope>NUCLEOTIDE SEQUENCE [LARGE SCALE GENOMIC DNA]</scope>
    <source>
        <strain evidence="2 3">E</strain>
    </source>
</reference>
<proteinExistence type="predicted"/>
<dbReference type="VEuPathDB" id="FungiDB:H257_12145"/>
<feature type="repeat" description="ANK" evidence="1">
    <location>
        <begin position="151"/>
        <end position="183"/>
    </location>
</feature>
<gene>
    <name evidence="2" type="ORF">AaE_005323</name>
</gene>
<comment type="caution">
    <text evidence="2">The sequence shown here is derived from an EMBL/GenBank/DDBJ whole genome shotgun (WGS) entry which is preliminary data.</text>
</comment>
<dbReference type="AlphaFoldDB" id="A0A6A5AMS3"/>